<organism evidence="1">
    <name type="scientific">Spumella elongata</name>
    <dbReference type="NCBI Taxonomy" id="89044"/>
    <lineage>
        <taxon>Eukaryota</taxon>
        <taxon>Sar</taxon>
        <taxon>Stramenopiles</taxon>
        <taxon>Ochrophyta</taxon>
        <taxon>Chrysophyceae</taxon>
        <taxon>Chromulinales</taxon>
        <taxon>Chromulinaceae</taxon>
        <taxon>Spumella</taxon>
    </lineage>
</organism>
<sequence>MKFWGVKRIPYASLEYCYKNDYSVWKEELVRNEMVELHVLTTALKNPKLLSLEAAISTNRAEFVECWLGKNEAEGVHGMKAITQGCRYGMIDQTSCKHFENEGLFGIATLSAPLPNTATLTYCSICMRTDVLVKENPFVYAARGGQLECMKYLHSVGCRWDKNLTMEYAVPTHHDTTTRDAQLFGGDQSWTDDFTSSPLLMPVLSACAMPLRMAAKFETTRAVECPDMAWWSVFNCCTSTALSGVACPPLLPLSLAI</sequence>
<proteinExistence type="predicted"/>
<accession>A0A7S3HIB7</accession>
<name>A0A7S3HIB7_9STRA</name>
<protein>
    <submittedName>
        <fullName evidence="1">Uncharacterized protein</fullName>
    </submittedName>
</protein>
<dbReference type="EMBL" id="HBIC01049563">
    <property type="protein sequence ID" value="CAE0296420.1"/>
    <property type="molecule type" value="Transcribed_RNA"/>
</dbReference>
<dbReference type="AlphaFoldDB" id="A0A7S3HIB7"/>
<gene>
    <name evidence="1" type="ORF">SELO1098_LOCUS25272</name>
</gene>
<evidence type="ECO:0000313" key="1">
    <source>
        <dbReference type="EMBL" id="CAE0296420.1"/>
    </source>
</evidence>
<reference evidence="1" key="1">
    <citation type="submission" date="2021-01" db="EMBL/GenBank/DDBJ databases">
        <authorList>
            <person name="Corre E."/>
            <person name="Pelletier E."/>
            <person name="Niang G."/>
            <person name="Scheremetjew M."/>
            <person name="Finn R."/>
            <person name="Kale V."/>
            <person name="Holt S."/>
            <person name="Cochrane G."/>
            <person name="Meng A."/>
            <person name="Brown T."/>
            <person name="Cohen L."/>
        </authorList>
    </citation>
    <scope>NUCLEOTIDE SEQUENCE</scope>
    <source>
        <strain evidence="1">CCAP 955/1</strain>
    </source>
</reference>